<evidence type="ECO:0000256" key="4">
    <source>
        <dbReference type="ARBA" id="ARBA00023015"/>
    </source>
</evidence>
<evidence type="ECO:0000259" key="7">
    <source>
        <dbReference type="PROSITE" id="PS51740"/>
    </source>
</evidence>
<dbReference type="CDD" id="cd16320">
    <property type="entry name" value="MraZ_N"/>
    <property type="match status" value="1"/>
</dbReference>
<gene>
    <name evidence="8" type="ORF">LCGC14_0513070</name>
</gene>
<organism evidence="8">
    <name type="scientific">marine sediment metagenome</name>
    <dbReference type="NCBI Taxonomy" id="412755"/>
    <lineage>
        <taxon>unclassified sequences</taxon>
        <taxon>metagenomes</taxon>
        <taxon>ecological metagenomes</taxon>
    </lineage>
</organism>
<dbReference type="GO" id="GO:0003700">
    <property type="term" value="F:DNA-binding transcription factor activity"/>
    <property type="evidence" value="ECO:0007669"/>
    <property type="project" value="InterPro"/>
</dbReference>
<dbReference type="InterPro" id="IPR020603">
    <property type="entry name" value="MraZ_dom"/>
</dbReference>
<sequence length="154" mass="17844">MPLFVGEFEQSIDDKNRLSISASLRELINTEDDGSNFILILGPDRHLWLYPDRYYKKLVGTMKRTALPTRDRRKIDLWFAMARLLKPDAQGRVVLPEKSMERAVIDKKITLIGNDDHIEIWPTDEYERRVAEELPTLGEALYEAADRLQQGDGE</sequence>
<dbReference type="InterPro" id="IPR035644">
    <property type="entry name" value="MraZ_C"/>
</dbReference>
<dbReference type="EMBL" id="LAZR01000628">
    <property type="protein sequence ID" value="KKN62344.1"/>
    <property type="molecule type" value="Genomic_DNA"/>
</dbReference>
<dbReference type="InterPro" id="IPR003444">
    <property type="entry name" value="MraZ"/>
</dbReference>
<dbReference type="InterPro" id="IPR037914">
    <property type="entry name" value="SpoVT-AbrB_sf"/>
</dbReference>
<dbReference type="InterPro" id="IPR035642">
    <property type="entry name" value="MraZ_N"/>
</dbReference>
<dbReference type="GO" id="GO:2000143">
    <property type="term" value="P:negative regulation of DNA-templated transcription initiation"/>
    <property type="evidence" value="ECO:0007669"/>
    <property type="project" value="TreeGrafter"/>
</dbReference>
<keyword evidence="6" id="KW-0804">Transcription</keyword>
<dbReference type="AlphaFoldDB" id="A0A0F9S5K9"/>
<evidence type="ECO:0000256" key="3">
    <source>
        <dbReference type="ARBA" id="ARBA00022737"/>
    </source>
</evidence>
<dbReference type="PROSITE" id="PS51740">
    <property type="entry name" value="SPOVT_ABRB"/>
    <property type="match status" value="2"/>
</dbReference>
<dbReference type="SUPFAM" id="SSF89447">
    <property type="entry name" value="AbrB/MazE/MraZ-like"/>
    <property type="match status" value="1"/>
</dbReference>
<evidence type="ECO:0000256" key="1">
    <source>
        <dbReference type="ARBA" id="ARBA00013860"/>
    </source>
</evidence>
<dbReference type="PANTHER" id="PTHR34701">
    <property type="entry name" value="TRANSCRIPTIONAL REGULATOR MRAZ"/>
    <property type="match status" value="1"/>
</dbReference>
<evidence type="ECO:0000256" key="2">
    <source>
        <dbReference type="ARBA" id="ARBA00022490"/>
    </source>
</evidence>
<comment type="caution">
    <text evidence="8">The sequence shown here is derived from an EMBL/GenBank/DDBJ whole genome shotgun (WGS) entry which is preliminary data.</text>
</comment>
<dbReference type="InterPro" id="IPR007159">
    <property type="entry name" value="SpoVT-AbrB_dom"/>
</dbReference>
<dbReference type="PANTHER" id="PTHR34701:SF1">
    <property type="entry name" value="TRANSCRIPTIONAL REGULATOR MRAZ"/>
    <property type="match status" value="1"/>
</dbReference>
<reference evidence="8" key="1">
    <citation type="journal article" date="2015" name="Nature">
        <title>Complex archaea that bridge the gap between prokaryotes and eukaryotes.</title>
        <authorList>
            <person name="Spang A."/>
            <person name="Saw J.H."/>
            <person name="Jorgensen S.L."/>
            <person name="Zaremba-Niedzwiedzka K."/>
            <person name="Martijn J."/>
            <person name="Lind A.E."/>
            <person name="van Eijk R."/>
            <person name="Schleper C."/>
            <person name="Guy L."/>
            <person name="Ettema T.J."/>
        </authorList>
    </citation>
    <scope>NUCLEOTIDE SEQUENCE</scope>
</reference>
<keyword evidence="3" id="KW-0677">Repeat</keyword>
<dbReference type="Gene3D" id="3.40.1550.20">
    <property type="entry name" value="Transcriptional regulator MraZ domain"/>
    <property type="match status" value="1"/>
</dbReference>
<dbReference type="InterPro" id="IPR038619">
    <property type="entry name" value="MraZ_sf"/>
</dbReference>
<dbReference type="CDD" id="cd16321">
    <property type="entry name" value="MraZ_C"/>
    <property type="match status" value="1"/>
</dbReference>
<name>A0A0F9S5K9_9ZZZZ</name>
<dbReference type="Pfam" id="PF02381">
    <property type="entry name" value="MraZ"/>
    <property type="match status" value="2"/>
</dbReference>
<keyword evidence="2" id="KW-0963">Cytoplasm</keyword>
<dbReference type="HAMAP" id="MF_01008">
    <property type="entry name" value="MraZ"/>
    <property type="match status" value="1"/>
</dbReference>
<protein>
    <recommendedName>
        <fullName evidence="1">Transcriptional regulator MraZ</fullName>
    </recommendedName>
</protein>
<dbReference type="GO" id="GO:0000976">
    <property type="term" value="F:transcription cis-regulatory region binding"/>
    <property type="evidence" value="ECO:0007669"/>
    <property type="project" value="TreeGrafter"/>
</dbReference>
<evidence type="ECO:0000313" key="8">
    <source>
        <dbReference type="EMBL" id="KKN62344.1"/>
    </source>
</evidence>
<evidence type="ECO:0000256" key="5">
    <source>
        <dbReference type="ARBA" id="ARBA00023125"/>
    </source>
</evidence>
<keyword evidence="5" id="KW-0238">DNA-binding</keyword>
<feature type="domain" description="SpoVT-AbrB" evidence="7">
    <location>
        <begin position="7"/>
        <end position="52"/>
    </location>
</feature>
<proteinExistence type="inferred from homology"/>
<accession>A0A0F9S5K9</accession>
<feature type="domain" description="SpoVT-AbrB" evidence="7">
    <location>
        <begin position="82"/>
        <end position="125"/>
    </location>
</feature>
<evidence type="ECO:0000256" key="6">
    <source>
        <dbReference type="ARBA" id="ARBA00023163"/>
    </source>
</evidence>
<keyword evidence="4" id="KW-0805">Transcription regulation</keyword>